<dbReference type="OrthoDB" id="9787283at2"/>
<dbReference type="InterPro" id="IPR006059">
    <property type="entry name" value="SBP"/>
</dbReference>
<dbReference type="AlphaFoldDB" id="A0A4P8XN78"/>
<evidence type="ECO:0000313" key="7">
    <source>
        <dbReference type="Proteomes" id="UP000300879"/>
    </source>
</evidence>
<keyword evidence="1" id="KW-1003">Cell membrane</keyword>
<dbReference type="RefSeq" id="WP_138227051.1">
    <property type="nucleotide sequence ID" value="NZ_CP040396.1"/>
</dbReference>
<dbReference type="PROSITE" id="PS51257">
    <property type="entry name" value="PROKAR_LIPOPROTEIN"/>
    <property type="match status" value="1"/>
</dbReference>
<dbReference type="InterPro" id="IPR050490">
    <property type="entry name" value="Bact_solute-bd_prot1"/>
</dbReference>
<reference evidence="6 7" key="1">
    <citation type="submission" date="2019-05" db="EMBL/GenBank/DDBJ databases">
        <authorList>
            <person name="Chen C."/>
        </authorList>
    </citation>
    <scope>NUCLEOTIDE SEQUENCE [LARGE SCALE GENOMIC DNA]</scope>
    <source>
        <strain evidence="6 7">HB172198</strain>
    </source>
</reference>
<dbReference type="Gene3D" id="3.40.190.10">
    <property type="entry name" value="Periplasmic binding protein-like II"/>
    <property type="match status" value="2"/>
</dbReference>
<dbReference type="EMBL" id="CP040396">
    <property type="protein sequence ID" value="QCT04327.1"/>
    <property type="molecule type" value="Genomic_DNA"/>
</dbReference>
<keyword evidence="2" id="KW-0732">Signal</keyword>
<dbReference type="PANTHER" id="PTHR43649:SF33">
    <property type="entry name" value="POLYGALACTURONAN_RHAMNOGALACTURONAN-BINDING PROTEIN YTCQ"/>
    <property type="match status" value="1"/>
</dbReference>
<protein>
    <submittedName>
        <fullName evidence="6">Extracellular solute-binding protein family 1</fullName>
    </submittedName>
</protein>
<evidence type="ECO:0000256" key="5">
    <source>
        <dbReference type="ARBA" id="ARBA00023288"/>
    </source>
</evidence>
<dbReference type="PANTHER" id="PTHR43649">
    <property type="entry name" value="ARABINOSE-BINDING PROTEIN-RELATED"/>
    <property type="match status" value="1"/>
</dbReference>
<dbReference type="Proteomes" id="UP000300879">
    <property type="component" value="Chromosome"/>
</dbReference>
<proteinExistence type="predicted"/>
<dbReference type="KEGG" id="palo:E6C60_3617"/>
<name>A0A4P8XN78_9BACL</name>
<dbReference type="SUPFAM" id="SSF53850">
    <property type="entry name" value="Periplasmic binding protein-like II"/>
    <property type="match status" value="1"/>
</dbReference>
<organism evidence="6 7">
    <name type="scientific">Paenibacillus algicola</name>
    <dbReference type="NCBI Taxonomy" id="2565926"/>
    <lineage>
        <taxon>Bacteria</taxon>
        <taxon>Bacillati</taxon>
        <taxon>Bacillota</taxon>
        <taxon>Bacilli</taxon>
        <taxon>Bacillales</taxon>
        <taxon>Paenibacillaceae</taxon>
        <taxon>Paenibacillus</taxon>
    </lineage>
</organism>
<keyword evidence="3" id="KW-0472">Membrane</keyword>
<dbReference type="Pfam" id="PF01547">
    <property type="entry name" value="SBP_bac_1"/>
    <property type="match status" value="1"/>
</dbReference>
<keyword evidence="4" id="KW-0564">Palmitate</keyword>
<sequence>MITLGRTWRGLWTLAGILLLMAGLMSGCSEESNEAAVGSSREGGAGSGNEPFPMKLMIPGLNAENPGKDNAFHQAIEQYTNSSLDITWVPQDTYDEKSNLLMVSGELPDLMYVKSMKSSSFLNAIKAGAFWEIGPELKNYPNLSQANEEILDNLAIDGKVYAVYRHSAPAQVGVTYRKDWLERLGLSEPRTPEEFYKLLKAFKENDPDQNGKDDTYGFIYWKEDFLSMFRILANWYGSPNIWGVDENGELIPDFVTKEYMDALNFMKRLYDEELMNPNFAVLAGAKANDMFLAGEGGAMFSSLNNPAAWSLAGKTEPGAELGVFSTLEAGYGKRARAGSGYLGVYMIPKRSVQTEEQFHRILQFLDQMNDAPMQNLLEYGIEGRHYKVEDGKAVMLDTELMQSEIMDYKHLQLKVAMNLLPAGGLHPVQEKVEELKAANEEYAVYNPAQPFDSNTYTKQGQQLDDMRYDMMAKYVMGDLDAEGYQKAVQKWMDAGGSKVIEELNQQYRRSKK</sequence>
<evidence type="ECO:0000256" key="1">
    <source>
        <dbReference type="ARBA" id="ARBA00022475"/>
    </source>
</evidence>
<evidence type="ECO:0000256" key="4">
    <source>
        <dbReference type="ARBA" id="ARBA00023139"/>
    </source>
</evidence>
<dbReference type="CDD" id="cd13580">
    <property type="entry name" value="PBP2_AlgQ_like_1"/>
    <property type="match status" value="1"/>
</dbReference>
<keyword evidence="5" id="KW-0449">Lipoprotein</keyword>
<evidence type="ECO:0000256" key="2">
    <source>
        <dbReference type="ARBA" id="ARBA00022729"/>
    </source>
</evidence>
<keyword evidence="7" id="KW-1185">Reference proteome</keyword>
<evidence type="ECO:0000313" key="6">
    <source>
        <dbReference type="EMBL" id="QCT04327.1"/>
    </source>
</evidence>
<evidence type="ECO:0000256" key="3">
    <source>
        <dbReference type="ARBA" id="ARBA00023136"/>
    </source>
</evidence>
<accession>A0A4P8XN78</accession>
<gene>
    <name evidence="6" type="ORF">E6C60_3617</name>
</gene>